<dbReference type="Proteomes" id="UP001366166">
    <property type="component" value="Chromosome"/>
</dbReference>
<dbReference type="GO" id="GO:0016491">
    <property type="term" value="F:oxidoreductase activity"/>
    <property type="evidence" value="ECO:0007669"/>
    <property type="project" value="UniProtKB-KW"/>
</dbReference>
<accession>A0AAU9EP17</accession>
<name>A0AAU9EP17_9BACT</name>
<reference evidence="4" key="1">
    <citation type="journal article" date="2023" name="Arch. Microbiol.">
        <title>Desulfoferula mesophilus gen. nov. sp. nov., a mesophilic sulfate-reducing bacterium isolated from a brackish lake sediment.</title>
        <authorList>
            <person name="Watanabe T."/>
            <person name="Yabe T."/>
            <person name="Tsuji J.M."/>
            <person name="Fukui M."/>
        </authorList>
    </citation>
    <scope>NUCLEOTIDE SEQUENCE [LARGE SCALE GENOMIC DNA]</scope>
    <source>
        <strain evidence="4">12FAK</strain>
    </source>
</reference>
<gene>
    <name evidence="3" type="ORF">FAK_07260</name>
</gene>
<keyword evidence="2" id="KW-0560">Oxidoreductase</keyword>
<dbReference type="EMBL" id="AP028679">
    <property type="protein sequence ID" value="BEQ13660.1"/>
    <property type="molecule type" value="Genomic_DNA"/>
</dbReference>
<dbReference type="InterPro" id="IPR036291">
    <property type="entry name" value="NAD(P)-bd_dom_sf"/>
</dbReference>
<dbReference type="KEGG" id="dmp:FAK_07260"/>
<dbReference type="SUPFAM" id="SSF51735">
    <property type="entry name" value="NAD(P)-binding Rossmann-fold domains"/>
    <property type="match status" value="1"/>
</dbReference>
<comment type="similarity">
    <text evidence="1">Belongs to the short-chain dehydrogenases/reductases (SDR) family.</text>
</comment>
<dbReference type="Pfam" id="PF00106">
    <property type="entry name" value="adh_short"/>
    <property type="match status" value="1"/>
</dbReference>
<evidence type="ECO:0000313" key="4">
    <source>
        <dbReference type="Proteomes" id="UP001366166"/>
    </source>
</evidence>
<organism evidence="3 4">
    <name type="scientific">Desulfoferula mesophila</name>
    <dbReference type="NCBI Taxonomy" id="3058419"/>
    <lineage>
        <taxon>Bacteria</taxon>
        <taxon>Pseudomonadati</taxon>
        <taxon>Thermodesulfobacteriota</taxon>
        <taxon>Desulfarculia</taxon>
        <taxon>Desulfarculales</taxon>
        <taxon>Desulfarculaceae</taxon>
        <taxon>Desulfoferula</taxon>
    </lineage>
</organism>
<dbReference type="RefSeq" id="WP_338605411.1">
    <property type="nucleotide sequence ID" value="NZ_AP028679.1"/>
</dbReference>
<dbReference type="PANTHER" id="PTHR43669:SF6">
    <property type="entry name" value="DECAPRENYLPHOSPHORYL-2-KETO-BETA-D-ERYTHRO-PENTOSE REDUCTASE"/>
    <property type="match status" value="1"/>
</dbReference>
<evidence type="ECO:0000313" key="3">
    <source>
        <dbReference type="EMBL" id="BEQ13660.1"/>
    </source>
</evidence>
<dbReference type="CDD" id="cd05233">
    <property type="entry name" value="SDR_c"/>
    <property type="match status" value="1"/>
</dbReference>
<dbReference type="AlphaFoldDB" id="A0AAU9EP17"/>
<dbReference type="PRINTS" id="PR00081">
    <property type="entry name" value="GDHRDH"/>
</dbReference>
<dbReference type="PANTHER" id="PTHR43669">
    <property type="entry name" value="5-KETO-D-GLUCONATE 5-REDUCTASE"/>
    <property type="match status" value="1"/>
</dbReference>
<evidence type="ECO:0000256" key="2">
    <source>
        <dbReference type="ARBA" id="ARBA00023002"/>
    </source>
</evidence>
<dbReference type="InterPro" id="IPR002347">
    <property type="entry name" value="SDR_fam"/>
</dbReference>
<sequence>MAEFKRIFIVGATSAIAEHCARLWVQKAPVEITLIGRDQARLERVAQDLLVRGPQVRAHAVTADFLSADAIEKIVQDTVGDGAVDLVLIAHGILPDQQACQDDLGACRQALEITAVSPALFAEAFAKRMARAGTGTLGIISSVAGDRGRKSNYVYGAAKGLLTRYAQGMQHRFAGSGVKVVLIKPGPTDTPMTAKFKDQGTKLIPVEVAAAQIVSGMEKGSPVVYVTGIWQIIMLVIRHLPRFIFNKMDL</sequence>
<evidence type="ECO:0000256" key="1">
    <source>
        <dbReference type="ARBA" id="ARBA00006484"/>
    </source>
</evidence>
<protein>
    <submittedName>
        <fullName evidence="3">Short-chain dehydrogenase</fullName>
    </submittedName>
</protein>
<keyword evidence="4" id="KW-1185">Reference proteome</keyword>
<dbReference type="Gene3D" id="3.40.50.720">
    <property type="entry name" value="NAD(P)-binding Rossmann-like Domain"/>
    <property type="match status" value="1"/>
</dbReference>
<proteinExistence type="inferred from homology"/>